<evidence type="ECO:0000313" key="3">
    <source>
        <dbReference type="EMBL" id="KXT04206.1"/>
    </source>
</evidence>
<proteinExistence type="predicted"/>
<dbReference type="Proteomes" id="UP000070133">
    <property type="component" value="Unassembled WGS sequence"/>
</dbReference>
<sequence>MAPVTFWQAPTQWMSYMARKKPALFWSVVLGSLGPVALFTIPPIRYRLGDGPRPQIPLTYPIPKGPRQPPKGYED</sequence>
<dbReference type="CDD" id="cd22903">
    <property type="entry name" value="NI9M"/>
    <property type="match status" value="1"/>
</dbReference>
<dbReference type="AlphaFoldDB" id="A0A139HP43"/>
<dbReference type="STRING" id="321146.A0A139HP43"/>
<name>A0A139HP43_9PEZI</name>
<evidence type="ECO:0000256" key="2">
    <source>
        <dbReference type="SAM" id="Phobius"/>
    </source>
</evidence>
<evidence type="ECO:0000313" key="4">
    <source>
        <dbReference type="Proteomes" id="UP000070133"/>
    </source>
</evidence>
<gene>
    <name evidence="3" type="ORF">AC578_125</name>
</gene>
<keyword evidence="4" id="KW-1185">Reference proteome</keyword>
<evidence type="ECO:0008006" key="5">
    <source>
        <dbReference type="Google" id="ProtNLM"/>
    </source>
</evidence>
<protein>
    <recommendedName>
        <fullName evidence="5">NADH-ubiquinone oxidoreductase 9.5 kDa subunit</fullName>
    </recommendedName>
</protein>
<reference evidence="3 4" key="1">
    <citation type="submission" date="2015-07" db="EMBL/GenBank/DDBJ databases">
        <title>Comparative genomics of the Sigatoka disease complex on banana suggests a link between parallel evolutionary changes in Pseudocercospora fijiensis and Pseudocercospora eumusae and increased virulence on the banana host.</title>
        <authorList>
            <person name="Chang T.-C."/>
            <person name="Salvucci A."/>
            <person name="Crous P.W."/>
            <person name="Stergiopoulos I."/>
        </authorList>
    </citation>
    <scope>NUCLEOTIDE SEQUENCE [LARGE SCALE GENOMIC DNA]</scope>
    <source>
        <strain evidence="3 4">CBS 114824</strain>
    </source>
</reference>
<keyword evidence="2" id="KW-0812">Transmembrane</keyword>
<dbReference type="PANTHER" id="PTHR38488">
    <property type="entry name" value="OXIDOREDUCTASE 9.5 KDA SUBUNIT, PUTATIVE (AFU_ORTHOLOGUE AFUA_5G08980)-RELATED"/>
    <property type="match status" value="1"/>
</dbReference>
<feature type="region of interest" description="Disordered" evidence="1">
    <location>
        <begin position="50"/>
        <end position="75"/>
    </location>
</feature>
<evidence type="ECO:0000256" key="1">
    <source>
        <dbReference type="SAM" id="MobiDB-lite"/>
    </source>
</evidence>
<dbReference type="EMBL" id="LFZN01000023">
    <property type="protein sequence ID" value="KXT04206.1"/>
    <property type="molecule type" value="Genomic_DNA"/>
</dbReference>
<keyword evidence="2" id="KW-0472">Membrane</keyword>
<feature type="transmembrane region" description="Helical" evidence="2">
    <location>
        <begin position="23"/>
        <end position="44"/>
    </location>
</feature>
<dbReference type="OrthoDB" id="2093409at2759"/>
<dbReference type="PANTHER" id="PTHR38488:SF1">
    <property type="entry name" value="OXIDOREDUCTASE 9.5 KDA SUBUNIT, PUTATIVE (AFU_ORTHOLOGUE AFUA_5G08980)-RELATED"/>
    <property type="match status" value="1"/>
</dbReference>
<accession>A0A139HP43</accession>
<comment type="caution">
    <text evidence="3">The sequence shown here is derived from an EMBL/GenBank/DDBJ whole genome shotgun (WGS) entry which is preliminary data.</text>
</comment>
<organism evidence="3 4">
    <name type="scientific">Pseudocercospora eumusae</name>
    <dbReference type="NCBI Taxonomy" id="321146"/>
    <lineage>
        <taxon>Eukaryota</taxon>
        <taxon>Fungi</taxon>
        <taxon>Dikarya</taxon>
        <taxon>Ascomycota</taxon>
        <taxon>Pezizomycotina</taxon>
        <taxon>Dothideomycetes</taxon>
        <taxon>Dothideomycetidae</taxon>
        <taxon>Mycosphaerellales</taxon>
        <taxon>Mycosphaerellaceae</taxon>
        <taxon>Pseudocercospora</taxon>
    </lineage>
</organism>
<dbReference type="InterPro" id="IPR039961">
    <property type="entry name" value="Nuo9.5"/>
</dbReference>
<keyword evidence="2" id="KW-1133">Transmembrane helix</keyword>